<evidence type="ECO:0000256" key="2">
    <source>
        <dbReference type="ARBA" id="ARBA00016013"/>
    </source>
</evidence>
<proteinExistence type="inferred from homology"/>
<keyword evidence="7" id="KW-0966">Cell projection</keyword>
<organism evidence="7 8">
    <name type="scientific">Bartonella apihabitans</name>
    <dbReference type="NCBI Taxonomy" id="2750929"/>
    <lineage>
        <taxon>Bacteria</taxon>
        <taxon>Pseudomonadati</taxon>
        <taxon>Pseudomonadota</taxon>
        <taxon>Alphaproteobacteria</taxon>
        <taxon>Hyphomicrobiales</taxon>
        <taxon>Bartonellaceae</taxon>
        <taxon>Bartonella</taxon>
    </lineage>
</organism>
<dbReference type="GO" id="GO:0044781">
    <property type="term" value="P:bacterial-type flagellum organization"/>
    <property type="evidence" value="ECO:0007669"/>
    <property type="project" value="UniProtKB-UniRule"/>
</dbReference>
<dbReference type="AlphaFoldDB" id="A0A1U9M970"/>
<dbReference type="Proteomes" id="UP000189660">
    <property type="component" value="Chromosome"/>
</dbReference>
<evidence type="ECO:0000256" key="1">
    <source>
        <dbReference type="ARBA" id="ARBA00010577"/>
    </source>
</evidence>
<protein>
    <recommendedName>
        <fullName evidence="2 5">Basal-body rod modification protein FlgD</fullName>
    </recommendedName>
</protein>
<comment type="function">
    <text evidence="4 5">Required for flagellar hook formation. May act as a scaffolding protein.</text>
</comment>
<evidence type="ECO:0000313" key="8">
    <source>
        <dbReference type="Proteomes" id="UP000189660"/>
    </source>
</evidence>
<keyword evidence="7" id="KW-0969">Cilium</keyword>
<feature type="compositionally biased region" description="Low complexity" evidence="6">
    <location>
        <begin position="25"/>
        <end position="35"/>
    </location>
</feature>
<accession>A0A1U9M970</accession>
<evidence type="ECO:0000313" key="7">
    <source>
        <dbReference type="EMBL" id="AQT42050.1"/>
    </source>
</evidence>
<dbReference type="InterPro" id="IPR005648">
    <property type="entry name" value="FlgD"/>
</dbReference>
<evidence type="ECO:0000256" key="3">
    <source>
        <dbReference type="ARBA" id="ARBA00022795"/>
    </source>
</evidence>
<keyword evidence="3 5" id="KW-1005">Bacterial flagellum biogenesis</keyword>
<keyword evidence="7" id="KW-0282">Flagellum</keyword>
<feature type="region of interest" description="Disordered" evidence="6">
    <location>
        <begin position="25"/>
        <end position="91"/>
    </location>
</feature>
<gene>
    <name evidence="7" type="ORF">BBC0178_005520</name>
</gene>
<dbReference type="EMBL" id="CP015820">
    <property type="protein sequence ID" value="AQT42050.1"/>
    <property type="molecule type" value="Genomic_DNA"/>
</dbReference>
<evidence type="ECO:0000256" key="5">
    <source>
        <dbReference type="RuleBase" id="RU362076"/>
    </source>
</evidence>
<comment type="similarity">
    <text evidence="1 5">Belongs to the FlgD family.</text>
</comment>
<evidence type="ECO:0000256" key="4">
    <source>
        <dbReference type="ARBA" id="ARBA00024746"/>
    </source>
</evidence>
<feature type="compositionally biased region" description="Low complexity" evidence="6">
    <location>
        <begin position="48"/>
        <end position="91"/>
    </location>
</feature>
<sequence>MTISAVDNNTSSLMKYTPATNAAAGKSAAATSNFASETQAASDKDNTSKTNTNASANTNSSTTSTTPSTSGTSSTPSSNNTTGSTSTTTKTPNADYNTFIKLLIAQMKNQDPTKPMDSTEFVSQLASFSAVEQQQQTNTKLDSMAQSLKNIMVDGPISRAEGYVGKYLSFTDEKGVVTSGTVQSVTIYSDGLIAKLDNGKDLLIGPGVTVMNSQPKQA</sequence>
<reference evidence="7 8" key="1">
    <citation type="submission" date="2016-11" db="EMBL/GenBank/DDBJ databases">
        <title>Comparative genomics of Bartonella apis.</title>
        <authorList>
            <person name="Engel P."/>
        </authorList>
    </citation>
    <scope>NUCLEOTIDE SEQUENCE [LARGE SCALE GENOMIC DNA]</scope>
    <source>
        <strain evidence="7 8">BBC0178</strain>
    </source>
</reference>
<dbReference type="NCBIfam" id="NF004670">
    <property type="entry name" value="PRK06009.1"/>
    <property type="match status" value="1"/>
</dbReference>
<dbReference type="RefSeq" id="WP_257787876.1">
    <property type="nucleotide sequence ID" value="NZ_CP015820.1"/>
</dbReference>
<dbReference type="Pfam" id="PF03963">
    <property type="entry name" value="FlgD"/>
    <property type="match status" value="1"/>
</dbReference>
<evidence type="ECO:0000256" key="6">
    <source>
        <dbReference type="SAM" id="MobiDB-lite"/>
    </source>
</evidence>
<keyword evidence="8" id="KW-1185">Reference proteome</keyword>
<name>A0A1U9M970_9HYPH</name>
<dbReference type="KEGG" id="bapa:BBC0178_005520"/>